<keyword evidence="9" id="KW-1015">Disulfide bond</keyword>
<evidence type="ECO:0000256" key="16">
    <source>
        <dbReference type="ARBA" id="ARBA00068139"/>
    </source>
</evidence>
<evidence type="ECO:0000256" key="13">
    <source>
        <dbReference type="ARBA" id="ARBA00060389"/>
    </source>
</evidence>
<dbReference type="GO" id="GO:0009986">
    <property type="term" value="C:cell surface"/>
    <property type="evidence" value="ECO:0007669"/>
    <property type="project" value="TreeGrafter"/>
</dbReference>
<evidence type="ECO:0000259" key="18">
    <source>
        <dbReference type="PROSITE" id="PS50234"/>
    </source>
</evidence>
<dbReference type="InterPro" id="IPR036465">
    <property type="entry name" value="vWFA_dom_sf"/>
</dbReference>
<protein>
    <recommendedName>
        <fullName evidence="16">Anthrax toxin receptor 1</fullName>
    </recommendedName>
</protein>
<dbReference type="GO" id="GO:0046872">
    <property type="term" value="F:metal ion binding"/>
    <property type="evidence" value="ECO:0007669"/>
    <property type="project" value="UniProtKB-KW"/>
</dbReference>
<keyword evidence="7" id="KW-1133">Transmembrane helix</keyword>
<comment type="subcellular location">
    <subcellularLocation>
        <location evidence="14">Cell projection</location>
        <location evidence="14">Filopodium membrane</location>
        <topology evidence="14">Single-pass type I membrane protein</topology>
    </subcellularLocation>
    <subcellularLocation>
        <location evidence="13">Cell projection</location>
        <location evidence="13">Lamellipodium membrane</location>
        <topology evidence="13">Single-pass type I membrane protein</topology>
    </subcellularLocation>
</comment>
<keyword evidence="6" id="KW-0732">Signal</keyword>
<keyword evidence="10" id="KW-0675">Receptor</keyword>
<evidence type="ECO:0000256" key="10">
    <source>
        <dbReference type="ARBA" id="ARBA00023170"/>
    </source>
</evidence>
<dbReference type="Proteomes" id="UP000694425">
    <property type="component" value="Unplaced"/>
</dbReference>
<dbReference type="GO" id="GO:0031527">
    <property type="term" value="C:filopodium membrane"/>
    <property type="evidence" value="ECO:0007669"/>
    <property type="project" value="UniProtKB-SubCell"/>
</dbReference>
<dbReference type="GO" id="GO:0031258">
    <property type="term" value="C:lamellipodium membrane"/>
    <property type="evidence" value="ECO:0007669"/>
    <property type="project" value="UniProtKB-SubCell"/>
</dbReference>
<proteinExistence type="inferred from homology"/>
<keyword evidence="12" id="KW-0966">Cell projection</keyword>
<evidence type="ECO:0000256" key="7">
    <source>
        <dbReference type="ARBA" id="ARBA00022989"/>
    </source>
</evidence>
<feature type="domain" description="VWFA" evidence="18">
    <location>
        <begin position="33"/>
        <end position="174"/>
    </location>
</feature>
<name>A0A8C7A993_NEOVI</name>
<evidence type="ECO:0000256" key="17">
    <source>
        <dbReference type="ARBA" id="ARBA00093334"/>
    </source>
</evidence>
<dbReference type="GeneTree" id="ENSGT00940000156522"/>
<keyword evidence="5" id="KW-0479">Metal-binding</keyword>
<dbReference type="GO" id="GO:0004888">
    <property type="term" value="F:transmembrane signaling receptor activity"/>
    <property type="evidence" value="ECO:0007669"/>
    <property type="project" value="TreeGrafter"/>
</dbReference>
<reference evidence="19" key="1">
    <citation type="submission" date="2025-08" db="UniProtKB">
        <authorList>
            <consortium name="Ensembl"/>
        </authorList>
    </citation>
    <scope>IDENTIFICATION</scope>
</reference>
<dbReference type="PROSITE" id="PS50234">
    <property type="entry name" value="VWFA"/>
    <property type="match status" value="1"/>
</dbReference>
<evidence type="ECO:0000256" key="1">
    <source>
        <dbReference type="ARBA" id="ARBA00008095"/>
    </source>
</evidence>
<keyword evidence="20" id="KW-1185">Reference proteome</keyword>
<reference evidence="19" key="2">
    <citation type="submission" date="2025-09" db="UniProtKB">
        <authorList>
            <consortium name="Ensembl"/>
        </authorList>
    </citation>
    <scope>IDENTIFICATION</scope>
</reference>
<evidence type="ECO:0000256" key="3">
    <source>
        <dbReference type="ARBA" id="ARBA00022553"/>
    </source>
</evidence>
<comment type="function">
    <text evidence="17">Plays a role in cell attachment and migration. Interacts with extracellular matrix proteins and with the actin cytoskeleton and thereby plays an important role in normal extracellular matrix (ECM) homeostasis. Mediates adhesion of cells to type 1 collagen and gelatin, reorganization of the actin cytoskeleton and promotes cell spreading. Plays a role in the angiogenic response of cultured umbilical vein endothelial cells. May also act as a receptor for PLAU. Upon ligand binding, stimulates the phosphorylation of EGFR and ERK1/2.</text>
</comment>
<comment type="similarity">
    <text evidence="1">Belongs to the ATR family.</text>
</comment>
<evidence type="ECO:0000256" key="2">
    <source>
        <dbReference type="ARBA" id="ARBA00022475"/>
    </source>
</evidence>
<comment type="subunit">
    <text evidence="15">Interacts with gelatin and type 1 collagen. Interacts with the actin cytoskeleton.</text>
</comment>
<evidence type="ECO:0000313" key="20">
    <source>
        <dbReference type="Proteomes" id="UP000694425"/>
    </source>
</evidence>
<dbReference type="PANTHER" id="PTHR16059">
    <property type="entry name" value="ANTHRAX TOXIN RECEPTOR"/>
    <property type="match status" value="1"/>
</dbReference>
<dbReference type="InterPro" id="IPR008400">
    <property type="entry name" value="Anthrax_toxin_rcpt_extracel"/>
</dbReference>
<keyword evidence="11" id="KW-0325">Glycoprotein</keyword>
<dbReference type="Gene3D" id="3.40.50.410">
    <property type="entry name" value="von Willebrand factor, type A domain"/>
    <property type="match status" value="1"/>
</dbReference>
<dbReference type="FunFam" id="3.40.50.410:FF:000017">
    <property type="entry name" value="Anthrax toxin receptor 1"/>
    <property type="match status" value="1"/>
</dbReference>
<evidence type="ECO:0000256" key="11">
    <source>
        <dbReference type="ARBA" id="ARBA00023180"/>
    </source>
</evidence>
<evidence type="ECO:0000256" key="6">
    <source>
        <dbReference type="ARBA" id="ARBA00022729"/>
    </source>
</evidence>
<evidence type="ECO:0000313" key="19">
    <source>
        <dbReference type="Ensembl" id="ENSNVIP00000005150.1"/>
    </source>
</evidence>
<evidence type="ECO:0000256" key="12">
    <source>
        <dbReference type="ARBA" id="ARBA00023273"/>
    </source>
</evidence>
<dbReference type="PANTHER" id="PTHR16059:SF11">
    <property type="entry name" value="ANTHRAX TOXIN RECEPTOR 1"/>
    <property type="match status" value="1"/>
</dbReference>
<evidence type="ECO:0000256" key="5">
    <source>
        <dbReference type="ARBA" id="ARBA00022723"/>
    </source>
</evidence>
<dbReference type="SUPFAM" id="SSF53300">
    <property type="entry name" value="vWA-like"/>
    <property type="match status" value="1"/>
</dbReference>
<dbReference type="Pfam" id="PF00092">
    <property type="entry name" value="VWA"/>
    <property type="match status" value="1"/>
</dbReference>
<evidence type="ECO:0000256" key="8">
    <source>
        <dbReference type="ARBA" id="ARBA00023136"/>
    </source>
</evidence>
<keyword evidence="2" id="KW-1003">Cell membrane</keyword>
<dbReference type="Pfam" id="PF05587">
    <property type="entry name" value="Anth_Ig"/>
    <property type="match status" value="1"/>
</dbReference>
<evidence type="ECO:0000256" key="15">
    <source>
        <dbReference type="ARBA" id="ARBA00061894"/>
    </source>
</evidence>
<keyword evidence="3" id="KW-0597">Phosphoprotein</keyword>
<dbReference type="InterPro" id="IPR002035">
    <property type="entry name" value="VWF_A"/>
</dbReference>
<dbReference type="Ensembl" id="ENSNVIT00000006067.1">
    <property type="protein sequence ID" value="ENSNVIP00000005150.1"/>
    <property type="gene ID" value="ENSNVIG00000003906.1"/>
</dbReference>
<evidence type="ECO:0000256" key="4">
    <source>
        <dbReference type="ARBA" id="ARBA00022692"/>
    </source>
</evidence>
<keyword evidence="8" id="KW-0472">Membrane</keyword>
<keyword evidence="4" id="KW-0812">Transmembrane</keyword>
<organism evidence="19 20">
    <name type="scientific">Neovison vison</name>
    <name type="common">American mink</name>
    <name type="synonym">Mustela vison</name>
    <dbReference type="NCBI Taxonomy" id="452646"/>
    <lineage>
        <taxon>Eukaryota</taxon>
        <taxon>Metazoa</taxon>
        <taxon>Chordata</taxon>
        <taxon>Craniata</taxon>
        <taxon>Vertebrata</taxon>
        <taxon>Euteleostomi</taxon>
        <taxon>Mammalia</taxon>
        <taxon>Eutheria</taxon>
        <taxon>Laurasiatheria</taxon>
        <taxon>Carnivora</taxon>
        <taxon>Caniformia</taxon>
        <taxon>Musteloidea</taxon>
        <taxon>Mustelidae</taxon>
        <taxon>Mustelinae</taxon>
        <taxon>Neogale</taxon>
    </lineage>
</organism>
<evidence type="ECO:0000256" key="9">
    <source>
        <dbReference type="ARBA" id="ARBA00023157"/>
    </source>
</evidence>
<sequence>MTDPERIMCYKHFPSNRLLGDRGGTISGSTKKKFNVYVYPQQHVKCSNRTNTMSLDFREQIRQGLEELQKVLPGGDTYMHEGFERASEQIYYENSQGYRTASVIIALTDGELHEDLFFYSEREANRSRDLGAIVYCVGVKDFNETQLARIADSKDHVFPVNDGFQALQGIIHSILKKSCIEILAAEPSTICAGESFQVVVRGNGFRHARNVDRVLCSFKINDSVTLNEKPFTVEDTYLLCPAPILKEVGMKAALQVSMNDGLSFISSSVIITTTRCVSHRLPFPEGSIVILISLEVSSSAFCSLCFDPSPAGPAAGWIGEHAGPLEGIGKACVGFLQLVHFCDQGRVRPEGPGMSRW</sequence>
<dbReference type="AlphaFoldDB" id="A0A8C7A993"/>
<evidence type="ECO:0000256" key="14">
    <source>
        <dbReference type="ARBA" id="ARBA00060395"/>
    </source>
</evidence>
<accession>A0A8C7A993</accession>